<dbReference type="PANTHER" id="PTHR34219">
    <property type="entry name" value="IRON-REGULATED INNER MEMBRANE PROTEIN-RELATED"/>
    <property type="match status" value="1"/>
</dbReference>
<feature type="transmembrane region" description="Helical" evidence="1">
    <location>
        <begin position="12"/>
        <end position="33"/>
    </location>
</feature>
<name>A0A1H2ECE2_9PROT</name>
<feature type="transmembrane region" description="Helical" evidence="1">
    <location>
        <begin position="366"/>
        <end position="395"/>
    </location>
</feature>
<dbReference type="KEGG" id="nur:ATY38_14445"/>
<gene>
    <name evidence="2" type="ORF">SAMN05216406_11138</name>
</gene>
<evidence type="ECO:0000313" key="2">
    <source>
        <dbReference type="EMBL" id="SDT92795.1"/>
    </source>
</evidence>
<organism evidence="2 3">
    <name type="scientific">Nitrosomonas ureae</name>
    <dbReference type="NCBI Taxonomy" id="44577"/>
    <lineage>
        <taxon>Bacteria</taxon>
        <taxon>Pseudomonadati</taxon>
        <taxon>Pseudomonadota</taxon>
        <taxon>Betaproteobacteria</taxon>
        <taxon>Nitrosomonadales</taxon>
        <taxon>Nitrosomonadaceae</taxon>
        <taxon>Nitrosomonas</taxon>
    </lineage>
</organism>
<keyword evidence="3" id="KW-1185">Reference proteome</keyword>
<dbReference type="InterPro" id="IPR005625">
    <property type="entry name" value="PepSY-ass_TM"/>
</dbReference>
<dbReference type="RefSeq" id="WP_062559909.1">
    <property type="nucleotide sequence ID" value="NZ_CP013341.1"/>
</dbReference>
<dbReference type="EMBL" id="FNLN01000011">
    <property type="protein sequence ID" value="SDT92795.1"/>
    <property type="molecule type" value="Genomic_DNA"/>
</dbReference>
<protein>
    <submittedName>
        <fullName evidence="2">Uncharacterized iron-regulated membrane protein</fullName>
    </submittedName>
</protein>
<dbReference type="PANTHER" id="PTHR34219:SF5">
    <property type="entry name" value="BLR4505 PROTEIN"/>
    <property type="match status" value="1"/>
</dbReference>
<feature type="transmembrane region" description="Helical" evidence="1">
    <location>
        <begin position="152"/>
        <end position="176"/>
    </location>
</feature>
<dbReference type="AlphaFoldDB" id="A0A1H2ECE2"/>
<evidence type="ECO:0000313" key="3">
    <source>
        <dbReference type="Proteomes" id="UP000182882"/>
    </source>
</evidence>
<sequence length="418" mass="47437">MRRFISLIHRYVGLIMAIFLLIAGLTGAILAWYHELDAVLNPRLMQIQAPSSDVQPLNPFVLQERVKVHYPDAWVNYISLNHHPGKSALFFLEGAIDPVTGESIDLPNDEVFLNPYTGEILGERKWAAITQGWHNLLPFIYTLHHSLALGDLGMLFMGIIAVLWTVDCFIGACLTFPASQRNQSLLNNVLSFGKRWWKAWKIRWSASPYKLNFDLHRAGGLWLWVMLFVFAWSSVAFNLNEVYHPVMQRMFSMQPDQEETIPQLPVMQVDPGLSWPAALEIARSQMASLAEKKGFSIRYENSLGYNPYTGVFRYQVLSDRDVGETFAGTNIFFDANTGRLVGFFLPTGEANGDTITTWLMVLHTAAIWGISFKIFITFVGLFVTVLSATGIYIWWKKRHARLINEQRRAAAITNATST</sequence>
<accession>A0A1H2ECE2</accession>
<dbReference type="Proteomes" id="UP000182882">
    <property type="component" value="Unassembled WGS sequence"/>
</dbReference>
<dbReference type="Pfam" id="PF03929">
    <property type="entry name" value="PepSY_TM"/>
    <property type="match status" value="1"/>
</dbReference>
<keyword evidence="1" id="KW-0472">Membrane</keyword>
<proteinExistence type="predicted"/>
<keyword evidence="1" id="KW-0812">Transmembrane</keyword>
<keyword evidence="1" id="KW-1133">Transmembrane helix</keyword>
<feature type="transmembrane region" description="Helical" evidence="1">
    <location>
        <begin position="221"/>
        <end position="239"/>
    </location>
</feature>
<evidence type="ECO:0000256" key="1">
    <source>
        <dbReference type="SAM" id="Phobius"/>
    </source>
</evidence>
<reference evidence="3" key="1">
    <citation type="submission" date="2016-10" db="EMBL/GenBank/DDBJ databases">
        <authorList>
            <person name="Varghese N."/>
            <person name="Submissions S."/>
        </authorList>
    </citation>
    <scope>NUCLEOTIDE SEQUENCE [LARGE SCALE GENOMIC DNA]</scope>
    <source>
        <strain evidence="3">Nm10</strain>
    </source>
</reference>